<evidence type="ECO:0000256" key="1">
    <source>
        <dbReference type="SAM" id="Coils"/>
    </source>
</evidence>
<proteinExistence type="predicted"/>
<feature type="region of interest" description="Disordered" evidence="2">
    <location>
        <begin position="151"/>
        <end position="186"/>
    </location>
</feature>
<dbReference type="GO" id="GO:0003700">
    <property type="term" value="F:DNA-binding transcription factor activity"/>
    <property type="evidence" value="ECO:0007669"/>
    <property type="project" value="InterPro"/>
</dbReference>
<feature type="compositionally biased region" description="Basic and acidic residues" evidence="2">
    <location>
        <begin position="95"/>
        <end position="104"/>
    </location>
</feature>
<dbReference type="OrthoDB" id="2020995at2759"/>
<evidence type="ECO:0000256" key="2">
    <source>
        <dbReference type="SAM" id="MobiDB-lite"/>
    </source>
</evidence>
<evidence type="ECO:0000313" key="4">
    <source>
        <dbReference type="Proteomes" id="UP001085076"/>
    </source>
</evidence>
<keyword evidence="4" id="KW-1185">Reference proteome</keyword>
<evidence type="ECO:0000313" key="3">
    <source>
        <dbReference type="EMBL" id="KAJ0974747.1"/>
    </source>
</evidence>
<feature type="compositionally biased region" description="Gly residues" evidence="2">
    <location>
        <begin position="152"/>
        <end position="172"/>
    </location>
</feature>
<reference evidence="3" key="2">
    <citation type="journal article" date="2022" name="Hortic Res">
        <title>The genome of Dioscorea zingiberensis sheds light on the biosynthesis, origin and evolution of the medicinally important diosgenin saponins.</title>
        <authorList>
            <person name="Li Y."/>
            <person name="Tan C."/>
            <person name="Li Z."/>
            <person name="Guo J."/>
            <person name="Li S."/>
            <person name="Chen X."/>
            <person name="Wang C."/>
            <person name="Dai X."/>
            <person name="Yang H."/>
            <person name="Song W."/>
            <person name="Hou L."/>
            <person name="Xu J."/>
            <person name="Tong Z."/>
            <person name="Xu A."/>
            <person name="Yuan X."/>
            <person name="Wang W."/>
            <person name="Yang Q."/>
            <person name="Chen L."/>
            <person name="Sun Z."/>
            <person name="Wang K."/>
            <person name="Pan B."/>
            <person name="Chen J."/>
            <person name="Bao Y."/>
            <person name="Liu F."/>
            <person name="Qi X."/>
            <person name="Gang D.R."/>
            <person name="Wen J."/>
            <person name="Li J."/>
        </authorList>
    </citation>
    <scope>NUCLEOTIDE SEQUENCE</scope>
    <source>
        <strain evidence="3">Dzin_1.0</strain>
    </source>
</reference>
<dbReference type="EMBL" id="JAGGNH010000004">
    <property type="protein sequence ID" value="KAJ0974747.1"/>
    <property type="molecule type" value="Genomic_DNA"/>
</dbReference>
<dbReference type="PANTHER" id="PTHR31429:SF106">
    <property type="entry name" value="WRKY TRANSCRIPTION FACTOR 31-RELATED"/>
    <property type="match status" value="1"/>
</dbReference>
<reference evidence="3" key="1">
    <citation type="submission" date="2021-03" db="EMBL/GenBank/DDBJ databases">
        <authorList>
            <person name="Li Z."/>
            <person name="Yang C."/>
        </authorList>
    </citation>
    <scope>NUCLEOTIDE SEQUENCE</scope>
    <source>
        <strain evidence="3">Dzin_1.0</strain>
        <tissue evidence="3">Leaf</tissue>
    </source>
</reference>
<organism evidence="3 4">
    <name type="scientific">Dioscorea zingiberensis</name>
    <dbReference type="NCBI Taxonomy" id="325984"/>
    <lineage>
        <taxon>Eukaryota</taxon>
        <taxon>Viridiplantae</taxon>
        <taxon>Streptophyta</taxon>
        <taxon>Embryophyta</taxon>
        <taxon>Tracheophyta</taxon>
        <taxon>Spermatophyta</taxon>
        <taxon>Magnoliopsida</taxon>
        <taxon>Liliopsida</taxon>
        <taxon>Dioscoreales</taxon>
        <taxon>Dioscoreaceae</taxon>
        <taxon>Dioscorea</taxon>
    </lineage>
</organism>
<dbReference type="Proteomes" id="UP001085076">
    <property type="component" value="Miscellaneous, Linkage group lg04"/>
</dbReference>
<dbReference type="PANTHER" id="PTHR31429">
    <property type="entry name" value="WRKY TRANSCRIPTION FACTOR 36-RELATED"/>
    <property type="match status" value="1"/>
</dbReference>
<accession>A0A9D5HFX5</accession>
<dbReference type="InterPro" id="IPR044810">
    <property type="entry name" value="WRKY_plant"/>
</dbReference>
<name>A0A9D5HFX5_9LILI</name>
<feature type="region of interest" description="Disordered" evidence="2">
    <location>
        <begin position="90"/>
        <end position="113"/>
    </location>
</feature>
<gene>
    <name evidence="3" type="ORF">J5N97_016712</name>
</gene>
<protein>
    <submittedName>
        <fullName evidence="3">Uncharacterized protein</fullName>
    </submittedName>
</protein>
<dbReference type="AlphaFoldDB" id="A0A9D5HFX5"/>
<feature type="coiled-coil region" evidence="1">
    <location>
        <begin position="24"/>
        <end position="58"/>
    </location>
</feature>
<comment type="caution">
    <text evidence="3">The sequence shown here is derived from an EMBL/GenBank/DDBJ whole genome shotgun (WGS) entry which is preliminary data.</text>
</comment>
<sequence>MFLYFGGRDQSIVDNGLSPNEEEKEGRSHELEALQAELRKMNEENQRLRVMLNQVTNNYTTLKSHLLSLMQQRIEEVGMRYVQRQFMDSGPAALTERRPRELKPEPVPPTTTLKTRKSWRSVQLSASEFADAVEAEDIKWKSKWKMVREDGGVMGEGGGGGEVEGGKGGMVGGEEELVGRKRIQRM</sequence>
<keyword evidence="1" id="KW-0175">Coiled coil</keyword>